<keyword evidence="1" id="KW-0812">Transmembrane</keyword>
<dbReference type="AlphaFoldDB" id="A0A1W0WB25"/>
<evidence type="ECO:0000313" key="4">
    <source>
        <dbReference type="Proteomes" id="UP000192578"/>
    </source>
</evidence>
<evidence type="ECO:0000313" key="3">
    <source>
        <dbReference type="EMBL" id="OQV12370.1"/>
    </source>
</evidence>
<keyword evidence="4" id="KW-1185">Reference proteome</keyword>
<organism evidence="3 4">
    <name type="scientific">Hypsibius exemplaris</name>
    <name type="common">Freshwater tardigrade</name>
    <dbReference type="NCBI Taxonomy" id="2072580"/>
    <lineage>
        <taxon>Eukaryota</taxon>
        <taxon>Metazoa</taxon>
        <taxon>Ecdysozoa</taxon>
        <taxon>Tardigrada</taxon>
        <taxon>Eutardigrada</taxon>
        <taxon>Parachela</taxon>
        <taxon>Hypsibioidea</taxon>
        <taxon>Hypsibiidae</taxon>
        <taxon>Hypsibius</taxon>
    </lineage>
</organism>
<protein>
    <submittedName>
        <fullName evidence="3">Methyltransferase-like protein 24</fullName>
    </submittedName>
</protein>
<keyword evidence="1" id="KW-1133">Transmembrane helix</keyword>
<comment type="caution">
    <text evidence="3">The sequence shown here is derived from an EMBL/GenBank/DDBJ whole genome shotgun (WGS) entry which is preliminary data.</text>
</comment>
<proteinExistence type="predicted"/>
<dbReference type="Proteomes" id="UP000192578">
    <property type="component" value="Unassembled WGS sequence"/>
</dbReference>
<name>A0A1W0WB25_HYPEX</name>
<dbReference type="GO" id="GO:0008168">
    <property type="term" value="F:methyltransferase activity"/>
    <property type="evidence" value="ECO:0007669"/>
    <property type="project" value="UniProtKB-KW"/>
</dbReference>
<dbReference type="EMBL" id="MTYJ01000147">
    <property type="protein sequence ID" value="OQV12370.1"/>
    <property type="molecule type" value="Genomic_DNA"/>
</dbReference>
<accession>A0A1W0WB25</accession>
<dbReference type="PANTHER" id="PTHR32026:SF10">
    <property type="entry name" value="METHYLTRANSFERASE-LIKE PROTEIN 24-RELATED"/>
    <property type="match status" value="1"/>
</dbReference>
<reference evidence="4" key="1">
    <citation type="submission" date="2017-01" db="EMBL/GenBank/DDBJ databases">
        <title>Comparative genomics of anhydrobiosis in the tardigrade Hypsibius dujardini.</title>
        <authorList>
            <person name="Yoshida Y."/>
            <person name="Koutsovoulos G."/>
            <person name="Laetsch D."/>
            <person name="Stevens L."/>
            <person name="Kumar S."/>
            <person name="Horikawa D."/>
            <person name="Ishino K."/>
            <person name="Komine S."/>
            <person name="Tomita M."/>
            <person name="Blaxter M."/>
            <person name="Arakawa K."/>
        </authorList>
    </citation>
    <scope>NUCLEOTIDE SEQUENCE [LARGE SCALE GENOMIC DNA]</scope>
    <source>
        <strain evidence="4">Z151</strain>
    </source>
</reference>
<dbReference type="PANTHER" id="PTHR32026">
    <property type="entry name" value="METHYLTRANSFERASE-LIKE PROTEIN 24"/>
    <property type="match status" value="1"/>
</dbReference>
<evidence type="ECO:0000259" key="2">
    <source>
        <dbReference type="Pfam" id="PF13383"/>
    </source>
</evidence>
<dbReference type="InterPro" id="IPR025714">
    <property type="entry name" value="Methyltranfer_dom"/>
</dbReference>
<dbReference type="InterPro" id="IPR026913">
    <property type="entry name" value="METTL24"/>
</dbReference>
<gene>
    <name evidence="3" type="ORF">BV898_13398</name>
</gene>
<keyword evidence="3" id="KW-0489">Methyltransferase</keyword>
<dbReference type="Pfam" id="PF13383">
    <property type="entry name" value="Methyltransf_22"/>
    <property type="match status" value="1"/>
</dbReference>
<sequence>MTDFAHSYILLFIQTRTRFKLAQSSTLLIGKLFTSTLFITWCIWLLKVHFGAFHDRIGNSHDEASVILAHADRGKAWFGPSAYPRVADKLETWRWITKFADSLPGDYAILDKILLNSLRDATSSLTVTSIRLAEMESSSLEGRLLEPVQSLKVHKRTVIRVPAYDCENNCRLLTDLRPEKPPAISGHVVFIHGLITHSYDIRRLVKAIRKDGTNKVLITAITTKNRHIKKGEENFALELYNLFHSLYFHHNWIPVAADHQDCTKSHRHRPQRRGCITWVAWIPLEGLEGMPLTYIPPAGNGSSESELQRLASFLNRPTEDVCRNMQKLGGTRQNVYIDFIDGQYAVCLDRLLPKMLPMSVSNSCLVYSFGVNDDWSFDNALHGRGCEVHSFDPSSGGASHKRGLRHWFHAWGLGTRTNALKPEWKMLTYAQIRQKLGHEGRPVDVLKLDIEGSEWSFLENTLMDHPSMLDAVNQLIMEIHPEGFEGMQARVIRQRSLLLHHLEKRGFTLFKSRVNVNGPNLRSFDFSNRLNETQGHFMYELSFIKI</sequence>
<keyword evidence="1" id="KW-0472">Membrane</keyword>
<keyword evidence="3" id="KW-0808">Transferase</keyword>
<feature type="transmembrane region" description="Helical" evidence="1">
    <location>
        <begin position="26"/>
        <end position="46"/>
    </location>
</feature>
<dbReference type="OrthoDB" id="10006218at2759"/>
<dbReference type="GO" id="GO:0032259">
    <property type="term" value="P:methylation"/>
    <property type="evidence" value="ECO:0007669"/>
    <property type="project" value="UniProtKB-KW"/>
</dbReference>
<evidence type="ECO:0000256" key="1">
    <source>
        <dbReference type="SAM" id="Phobius"/>
    </source>
</evidence>
<feature type="domain" description="Methyltransferase" evidence="2">
    <location>
        <begin position="340"/>
        <end position="520"/>
    </location>
</feature>